<reference evidence="1" key="2">
    <citation type="journal article" date="2015" name="Fish Shellfish Immunol.">
        <title>Early steps in the European eel (Anguilla anguilla)-Vibrio vulnificus interaction in the gills: Role of the RtxA13 toxin.</title>
        <authorList>
            <person name="Callol A."/>
            <person name="Pajuelo D."/>
            <person name="Ebbesson L."/>
            <person name="Teles M."/>
            <person name="MacKenzie S."/>
            <person name="Amaro C."/>
        </authorList>
    </citation>
    <scope>NUCLEOTIDE SEQUENCE</scope>
</reference>
<accession>A0A0E9RCU1</accession>
<organism evidence="1">
    <name type="scientific">Anguilla anguilla</name>
    <name type="common">European freshwater eel</name>
    <name type="synonym">Muraena anguilla</name>
    <dbReference type="NCBI Taxonomy" id="7936"/>
    <lineage>
        <taxon>Eukaryota</taxon>
        <taxon>Metazoa</taxon>
        <taxon>Chordata</taxon>
        <taxon>Craniata</taxon>
        <taxon>Vertebrata</taxon>
        <taxon>Euteleostomi</taxon>
        <taxon>Actinopterygii</taxon>
        <taxon>Neopterygii</taxon>
        <taxon>Teleostei</taxon>
        <taxon>Anguilliformes</taxon>
        <taxon>Anguillidae</taxon>
        <taxon>Anguilla</taxon>
    </lineage>
</organism>
<sequence>MATVYRIRLLCSDLSLLVMVAQSLWIDQTNTHVLATVQ</sequence>
<dbReference type="AlphaFoldDB" id="A0A0E9RCU1"/>
<protein>
    <submittedName>
        <fullName evidence="1">Uncharacterized protein</fullName>
    </submittedName>
</protein>
<proteinExistence type="predicted"/>
<reference evidence="1" key="1">
    <citation type="submission" date="2014-11" db="EMBL/GenBank/DDBJ databases">
        <authorList>
            <person name="Amaro Gonzalez C."/>
        </authorList>
    </citation>
    <scope>NUCLEOTIDE SEQUENCE</scope>
</reference>
<evidence type="ECO:0000313" key="1">
    <source>
        <dbReference type="EMBL" id="JAH26622.1"/>
    </source>
</evidence>
<dbReference type="EMBL" id="GBXM01081955">
    <property type="protein sequence ID" value="JAH26622.1"/>
    <property type="molecule type" value="Transcribed_RNA"/>
</dbReference>
<name>A0A0E9RCU1_ANGAN</name>